<evidence type="ECO:0000313" key="3">
    <source>
        <dbReference type="EMBL" id="VDO64595.1"/>
    </source>
</evidence>
<accession>A0A0N4WZG6</accession>
<keyword evidence="4" id="KW-1185">Reference proteome</keyword>
<dbReference type="AlphaFoldDB" id="A0A0N4WZG6"/>
<evidence type="ECO:0000313" key="4">
    <source>
        <dbReference type="Proteomes" id="UP000268014"/>
    </source>
</evidence>
<organism evidence="5">
    <name type="scientific">Haemonchus placei</name>
    <name type="common">Barber's pole worm</name>
    <dbReference type="NCBI Taxonomy" id="6290"/>
    <lineage>
        <taxon>Eukaryota</taxon>
        <taxon>Metazoa</taxon>
        <taxon>Ecdysozoa</taxon>
        <taxon>Nematoda</taxon>
        <taxon>Chromadorea</taxon>
        <taxon>Rhabditida</taxon>
        <taxon>Rhabditina</taxon>
        <taxon>Rhabditomorpha</taxon>
        <taxon>Strongyloidea</taxon>
        <taxon>Trichostrongylidae</taxon>
        <taxon>Haemonchus</taxon>
    </lineage>
</organism>
<dbReference type="Proteomes" id="UP000268014">
    <property type="component" value="Unassembled WGS sequence"/>
</dbReference>
<dbReference type="Pfam" id="PF01549">
    <property type="entry name" value="ShK"/>
    <property type="match status" value="1"/>
</dbReference>
<feature type="compositionally biased region" description="Polar residues" evidence="1">
    <location>
        <begin position="1"/>
        <end position="10"/>
    </location>
</feature>
<feature type="region of interest" description="Disordered" evidence="1">
    <location>
        <begin position="1"/>
        <end position="44"/>
    </location>
</feature>
<protein>
    <submittedName>
        <fullName evidence="5">ShKT domain-containing protein</fullName>
    </submittedName>
</protein>
<dbReference type="Gene3D" id="1.10.10.1940">
    <property type="match status" value="1"/>
</dbReference>
<dbReference type="EMBL" id="UZAF01019903">
    <property type="protein sequence ID" value="VDO64595.1"/>
    <property type="molecule type" value="Genomic_DNA"/>
</dbReference>
<gene>
    <name evidence="3" type="ORF">HPLM_LOCUS17326</name>
</gene>
<reference evidence="3 4" key="2">
    <citation type="submission" date="2018-11" db="EMBL/GenBank/DDBJ databases">
        <authorList>
            <consortium name="Pathogen Informatics"/>
        </authorList>
    </citation>
    <scope>NUCLEOTIDE SEQUENCE [LARGE SCALE GENOMIC DNA]</scope>
    <source>
        <strain evidence="3 4">MHpl1</strain>
    </source>
</reference>
<dbReference type="InterPro" id="IPR003582">
    <property type="entry name" value="ShKT_dom"/>
</dbReference>
<feature type="domain" description="ShKT" evidence="2">
    <location>
        <begin position="41"/>
        <end position="78"/>
    </location>
</feature>
<proteinExistence type="predicted"/>
<evidence type="ECO:0000313" key="5">
    <source>
        <dbReference type="WBParaSite" id="HPLM_0001733401-mRNA-1"/>
    </source>
</evidence>
<name>A0A0N4WZG6_HAEPC</name>
<dbReference type="OrthoDB" id="10289591at2759"/>
<reference evidence="5" key="1">
    <citation type="submission" date="2017-02" db="UniProtKB">
        <authorList>
            <consortium name="WormBaseParasite"/>
        </authorList>
    </citation>
    <scope>IDENTIFICATION</scope>
</reference>
<sequence>MVASNTSATATERKDLNETVLQARARGTQNETEPAVKNQNKCEDRPECPAHIANGFCYREGITYEQKKTYCPRGCRLCDE</sequence>
<dbReference type="WBParaSite" id="HPLM_0001733401-mRNA-1">
    <property type="protein sequence ID" value="HPLM_0001733401-mRNA-1"/>
    <property type="gene ID" value="HPLM_0001733401"/>
</dbReference>
<evidence type="ECO:0000259" key="2">
    <source>
        <dbReference type="Pfam" id="PF01549"/>
    </source>
</evidence>
<evidence type="ECO:0000256" key="1">
    <source>
        <dbReference type="SAM" id="MobiDB-lite"/>
    </source>
</evidence>